<dbReference type="SMART" id="SM00343">
    <property type="entry name" value="ZnF_C2HC"/>
    <property type="match status" value="2"/>
</dbReference>
<dbReference type="SUPFAM" id="SSF57756">
    <property type="entry name" value="Retrovirus zinc finger-like domains"/>
    <property type="match status" value="1"/>
</dbReference>
<keyword evidence="1" id="KW-0479">Metal-binding</keyword>
<comment type="caution">
    <text evidence="3">The sequence shown here is derived from an EMBL/GenBank/DDBJ whole genome shotgun (WGS) entry which is preliminary data.</text>
</comment>
<dbReference type="GO" id="GO:0003676">
    <property type="term" value="F:nucleic acid binding"/>
    <property type="evidence" value="ECO:0007669"/>
    <property type="project" value="InterPro"/>
</dbReference>
<proteinExistence type="predicted"/>
<keyword evidence="1" id="KW-0862">Zinc</keyword>
<organism evidence="3 4">
    <name type="scientific">Cryoendolithus antarcticus</name>
    <dbReference type="NCBI Taxonomy" id="1507870"/>
    <lineage>
        <taxon>Eukaryota</taxon>
        <taxon>Fungi</taxon>
        <taxon>Dikarya</taxon>
        <taxon>Ascomycota</taxon>
        <taxon>Pezizomycotina</taxon>
        <taxon>Dothideomycetes</taxon>
        <taxon>Dothideomycetidae</taxon>
        <taxon>Cladosporiales</taxon>
        <taxon>Cladosporiaceae</taxon>
        <taxon>Cryoendolithus</taxon>
    </lineage>
</organism>
<evidence type="ECO:0000259" key="2">
    <source>
        <dbReference type="PROSITE" id="PS50158"/>
    </source>
</evidence>
<dbReference type="EMBL" id="NAJO01000041">
    <property type="protein sequence ID" value="OQN99291.1"/>
    <property type="molecule type" value="Genomic_DNA"/>
</dbReference>
<keyword evidence="1" id="KW-0863">Zinc-finger</keyword>
<dbReference type="Proteomes" id="UP000192596">
    <property type="component" value="Unassembled WGS sequence"/>
</dbReference>
<evidence type="ECO:0000313" key="3">
    <source>
        <dbReference type="EMBL" id="OQN99291.1"/>
    </source>
</evidence>
<evidence type="ECO:0000313" key="4">
    <source>
        <dbReference type="Proteomes" id="UP000192596"/>
    </source>
</evidence>
<dbReference type="OrthoDB" id="427960at2759"/>
<feature type="domain" description="CCHC-type" evidence="2">
    <location>
        <begin position="249"/>
        <end position="263"/>
    </location>
</feature>
<name>A0A1V8SK95_9PEZI</name>
<keyword evidence="4" id="KW-1185">Reference proteome</keyword>
<dbReference type="InParanoid" id="A0A1V8SK95"/>
<protein>
    <recommendedName>
        <fullName evidence="2">CCHC-type domain-containing protein</fullName>
    </recommendedName>
</protein>
<reference evidence="4" key="1">
    <citation type="submission" date="2017-03" db="EMBL/GenBank/DDBJ databases">
        <title>Genomes of endolithic fungi from Antarctica.</title>
        <authorList>
            <person name="Coleine C."/>
            <person name="Masonjones S."/>
            <person name="Stajich J.E."/>
        </authorList>
    </citation>
    <scope>NUCLEOTIDE SEQUENCE [LARGE SCALE GENOMIC DNA]</scope>
    <source>
        <strain evidence="4">CCFEE 5527</strain>
    </source>
</reference>
<dbReference type="InterPro" id="IPR001878">
    <property type="entry name" value="Znf_CCHC"/>
</dbReference>
<gene>
    <name evidence="3" type="ORF">B0A48_15140</name>
</gene>
<dbReference type="Pfam" id="PF00098">
    <property type="entry name" value="zf-CCHC"/>
    <property type="match status" value="1"/>
</dbReference>
<dbReference type="GO" id="GO:0008270">
    <property type="term" value="F:zinc ion binding"/>
    <property type="evidence" value="ECO:0007669"/>
    <property type="project" value="UniProtKB-KW"/>
</dbReference>
<dbReference type="PROSITE" id="PS50158">
    <property type="entry name" value="ZF_CCHC"/>
    <property type="match status" value="1"/>
</dbReference>
<dbReference type="Gene3D" id="4.10.60.10">
    <property type="entry name" value="Zinc finger, CCHC-type"/>
    <property type="match status" value="1"/>
</dbReference>
<dbReference type="AlphaFoldDB" id="A0A1V8SK95"/>
<sequence>MATLATKAQSRYLNDGFSFYDEDGETSQSSTLVSPAPMPPRNDFAHPTLGAPGTAWDGYNVHEPVAGRSMDPAAVWGIAQDPLKLMILSLRKRTRELETAQVAQAQAFRQYCEMLVLQRERVESYLHTMQAQVARLDALQQPQLPSPRGSACNDDSEVPQHLQDIADTNEMACKGRTLPPATGFAYALAARIASQSVQQRSKCIPGVNGGVGCAYCHGKDHLINQCLKESRNKGLSLAERARRFANRECFGCGRMGHLSKQCPMRARV</sequence>
<dbReference type="InterPro" id="IPR036875">
    <property type="entry name" value="Znf_CCHC_sf"/>
</dbReference>
<accession>A0A1V8SK95</accession>
<evidence type="ECO:0000256" key="1">
    <source>
        <dbReference type="PROSITE-ProRule" id="PRU00047"/>
    </source>
</evidence>